<feature type="chain" id="PRO_5012138509" evidence="1">
    <location>
        <begin position="26"/>
        <end position="124"/>
    </location>
</feature>
<evidence type="ECO:0000313" key="3">
    <source>
        <dbReference type="Proteomes" id="UP000184488"/>
    </source>
</evidence>
<gene>
    <name evidence="2" type="ORF">SAMN05444363_2042</name>
</gene>
<evidence type="ECO:0000256" key="1">
    <source>
        <dbReference type="SAM" id="SignalP"/>
    </source>
</evidence>
<keyword evidence="3" id="KW-1185">Reference proteome</keyword>
<dbReference type="STRING" id="415425.SAMN05444363_2042"/>
<dbReference type="OrthoDB" id="1256275at2"/>
<dbReference type="EMBL" id="FQZI01000003">
    <property type="protein sequence ID" value="SHI90683.1"/>
    <property type="molecule type" value="Genomic_DNA"/>
</dbReference>
<organism evidence="2 3">
    <name type="scientific">Flavobacterium terrae</name>
    <dbReference type="NCBI Taxonomy" id="415425"/>
    <lineage>
        <taxon>Bacteria</taxon>
        <taxon>Pseudomonadati</taxon>
        <taxon>Bacteroidota</taxon>
        <taxon>Flavobacteriia</taxon>
        <taxon>Flavobacteriales</taxon>
        <taxon>Flavobacteriaceae</taxon>
        <taxon>Flavobacterium</taxon>
    </lineage>
</organism>
<dbReference type="Proteomes" id="UP000184488">
    <property type="component" value="Unassembled WGS sequence"/>
</dbReference>
<dbReference type="AlphaFoldDB" id="A0A1M6EZ05"/>
<sequence>MKTKIFSYLIVFLLGMFLMPNQGYACNMKMNLTSHKTITSKKLTSKNCCDKQSSPNKDKGCSKSCDDSKCQCTSFGSCTSLVFTMIIESNNYSFISTTKKEDNFFYNALINKVFFSVWAPPKIS</sequence>
<protein>
    <submittedName>
        <fullName evidence="2">Uncharacterized protein</fullName>
    </submittedName>
</protein>
<name>A0A1M6EZ05_9FLAO</name>
<accession>A0A1M6EZ05</accession>
<evidence type="ECO:0000313" key="2">
    <source>
        <dbReference type="EMBL" id="SHI90683.1"/>
    </source>
</evidence>
<proteinExistence type="predicted"/>
<keyword evidence="1" id="KW-0732">Signal</keyword>
<reference evidence="3" key="1">
    <citation type="submission" date="2016-11" db="EMBL/GenBank/DDBJ databases">
        <authorList>
            <person name="Varghese N."/>
            <person name="Submissions S."/>
        </authorList>
    </citation>
    <scope>NUCLEOTIDE SEQUENCE [LARGE SCALE GENOMIC DNA]</scope>
    <source>
        <strain evidence="3">DSM 18829</strain>
    </source>
</reference>
<feature type="signal peptide" evidence="1">
    <location>
        <begin position="1"/>
        <end position="25"/>
    </location>
</feature>
<dbReference type="RefSeq" id="WP_073311013.1">
    <property type="nucleotide sequence ID" value="NZ_FQZI01000003.1"/>
</dbReference>